<evidence type="ECO:0000256" key="3">
    <source>
        <dbReference type="ARBA" id="ARBA00023163"/>
    </source>
</evidence>
<sequence>MDLALLLILALRDAGTLTVSGAAEELGISQSTAHRSLAMLVYRGFAIRSESRTYLPGPVLSATLLEPGVGGELIEVCRRYMEAITKDTQETCHLMVMSGNKVHFLHTTESPLPVRVGNRRGQVMPAEQNSGGLAMLAEFSSSELRVLYSKLSEEEFLAFRRRLHRTRTRGFALNNGLFEHDVSAVGTCLRNDVGDVVGALTVATPTSRFRSVHVKCAESLLKHTRDLNRQLESLNVSPTNLQG</sequence>
<evidence type="ECO:0000313" key="5">
    <source>
        <dbReference type="EMBL" id="QGU06818.1"/>
    </source>
</evidence>
<dbReference type="InterPro" id="IPR029016">
    <property type="entry name" value="GAF-like_dom_sf"/>
</dbReference>
<dbReference type="InterPro" id="IPR036388">
    <property type="entry name" value="WH-like_DNA-bd_sf"/>
</dbReference>
<dbReference type="InterPro" id="IPR014757">
    <property type="entry name" value="Tscrpt_reg_IclR_C"/>
</dbReference>
<gene>
    <name evidence="5" type="primary">kdgR2</name>
    <name evidence="5" type="ORF">COCCU_04350</name>
</gene>
<dbReference type="PANTHER" id="PTHR30136:SF35">
    <property type="entry name" value="HTH-TYPE TRANSCRIPTIONAL REGULATOR RV1719"/>
    <property type="match status" value="1"/>
</dbReference>
<evidence type="ECO:0000256" key="2">
    <source>
        <dbReference type="ARBA" id="ARBA00023125"/>
    </source>
</evidence>
<accession>A0A6B8WK61</accession>
<organism evidence="5 6">
    <name type="scientific">Corynebacterium occultum</name>
    <dbReference type="NCBI Taxonomy" id="2675219"/>
    <lineage>
        <taxon>Bacteria</taxon>
        <taxon>Bacillati</taxon>
        <taxon>Actinomycetota</taxon>
        <taxon>Actinomycetes</taxon>
        <taxon>Mycobacteriales</taxon>
        <taxon>Corynebacteriaceae</taxon>
        <taxon>Corynebacterium</taxon>
    </lineage>
</organism>
<feature type="domain" description="IclR-ED" evidence="4">
    <location>
        <begin position="52"/>
        <end position="237"/>
    </location>
</feature>
<keyword evidence="6" id="KW-1185">Reference proteome</keyword>
<dbReference type="GO" id="GO:0003677">
    <property type="term" value="F:DNA binding"/>
    <property type="evidence" value="ECO:0007669"/>
    <property type="project" value="UniProtKB-KW"/>
</dbReference>
<dbReference type="Pfam" id="PF01614">
    <property type="entry name" value="IclR_C"/>
    <property type="match status" value="1"/>
</dbReference>
<dbReference type="KEGG" id="cok:COCCU_04350"/>
<dbReference type="GO" id="GO:0003700">
    <property type="term" value="F:DNA-binding transcription factor activity"/>
    <property type="evidence" value="ECO:0007669"/>
    <property type="project" value="TreeGrafter"/>
</dbReference>
<dbReference type="PROSITE" id="PS51078">
    <property type="entry name" value="ICLR_ED"/>
    <property type="match status" value="1"/>
</dbReference>
<dbReference type="InterPro" id="IPR050707">
    <property type="entry name" value="HTH_MetabolicPath_Reg"/>
</dbReference>
<keyword evidence="3" id="KW-0804">Transcription</keyword>
<dbReference type="Gene3D" id="3.30.450.40">
    <property type="match status" value="1"/>
</dbReference>
<dbReference type="InterPro" id="IPR036390">
    <property type="entry name" value="WH_DNA-bd_sf"/>
</dbReference>
<proteinExistence type="predicted"/>
<dbReference type="Proteomes" id="UP000424462">
    <property type="component" value="Chromosome"/>
</dbReference>
<dbReference type="SUPFAM" id="SSF55781">
    <property type="entry name" value="GAF domain-like"/>
    <property type="match status" value="1"/>
</dbReference>
<evidence type="ECO:0000313" key="6">
    <source>
        <dbReference type="Proteomes" id="UP000424462"/>
    </source>
</evidence>
<dbReference type="InterPro" id="IPR005471">
    <property type="entry name" value="Tscrpt_reg_IclR_N"/>
</dbReference>
<keyword evidence="2" id="KW-0238">DNA-binding</keyword>
<dbReference type="Gene3D" id="1.10.10.10">
    <property type="entry name" value="Winged helix-like DNA-binding domain superfamily/Winged helix DNA-binding domain"/>
    <property type="match status" value="1"/>
</dbReference>
<dbReference type="SUPFAM" id="SSF46785">
    <property type="entry name" value="Winged helix' DNA-binding domain"/>
    <property type="match status" value="1"/>
</dbReference>
<name>A0A6B8WK61_9CORY</name>
<dbReference type="EMBL" id="CP046455">
    <property type="protein sequence ID" value="QGU06818.1"/>
    <property type="molecule type" value="Genomic_DNA"/>
</dbReference>
<dbReference type="GO" id="GO:0045892">
    <property type="term" value="P:negative regulation of DNA-templated transcription"/>
    <property type="evidence" value="ECO:0007669"/>
    <property type="project" value="TreeGrafter"/>
</dbReference>
<dbReference type="Pfam" id="PF09339">
    <property type="entry name" value="HTH_IclR"/>
    <property type="match status" value="1"/>
</dbReference>
<reference evidence="5 6" key="1">
    <citation type="submission" date="2019-11" db="EMBL/GenBank/DDBJ databases">
        <title>Complete genome sequence of Corynebacterium kalinowskii 1959, a novel Corynebacterium species isolated from soil of a small paddock in Vilsendorf, Germany.</title>
        <authorList>
            <person name="Schaffert L."/>
            <person name="Ruwe M."/>
            <person name="Milse J."/>
            <person name="Hanuschka K."/>
            <person name="Ortseifen V."/>
            <person name="Droste J."/>
            <person name="Brandt D."/>
            <person name="Schlueter L."/>
            <person name="Kutter Y."/>
            <person name="Vinke S."/>
            <person name="Viehoefer P."/>
            <person name="Jacob L."/>
            <person name="Luebke N.-C."/>
            <person name="Schulte-Berndt E."/>
            <person name="Hain C."/>
            <person name="Linder M."/>
            <person name="Schmidt P."/>
            <person name="Wollenschlaeger L."/>
            <person name="Luttermann T."/>
            <person name="Thieme E."/>
            <person name="Hassa J."/>
            <person name="Haak M."/>
            <person name="Wittchen M."/>
            <person name="Mentz A."/>
            <person name="Persicke M."/>
            <person name="Busche T."/>
            <person name="Ruckert C."/>
        </authorList>
    </citation>
    <scope>NUCLEOTIDE SEQUENCE [LARGE SCALE GENOMIC DNA]</scope>
    <source>
        <strain evidence="5 6">2039</strain>
    </source>
</reference>
<dbReference type="PANTHER" id="PTHR30136">
    <property type="entry name" value="HELIX-TURN-HELIX TRANSCRIPTIONAL REGULATOR, ICLR FAMILY"/>
    <property type="match status" value="1"/>
</dbReference>
<keyword evidence="1" id="KW-0805">Transcription regulation</keyword>
<evidence type="ECO:0000259" key="4">
    <source>
        <dbReference type="PROSITE" id="PS51078"/>
    </source>
</evidence>
<dbReference type="AlphaFoldDB" id="A0A6B8WK61"/>
<evidence type="ECO:0000256" key="1">
    <source>
        <dbReference type="ARBA" id="ARBA00023015"/>
    </source>
</evidence>
<protein>
    <submittedName>
        <fullName evidence="5">Pectin degradation repressor protein KdgR</fullName>
    </submittedName>
</protein>